<dbReference type="STRING" id="1618384.UW68_C0003G0020"/>
<dbReference type="FunFam" id="3.40.50.720:FF:000304">
    <property type="entry name" value="UDP-glucose 4,6-dehydratase"/>
    <property type="match status" value="1"/>
</dbReference>
<name>A0A0G1MNX0_9BACT</name>
<proteinExistence type="inferred from homology"/>
<protein>
    <recommendedName>
        <fullName evidence="4 7">dTDP-glucose 4,6-dehydratase</fullName>
        <ecNumber evidence="4 7">4.2.1.46</ecNumber>
    </recommendedName>
</protein>
<feature type="domain" description="NAD(P)-binding" evidence="8">
    <location>
        <begin position="4"/>
        <end position="304"/>
    </location>
</feature>
<dbReference type="CDD" id="cd05246">
    <property type="entry name" value="dTDP_GD_SDR_e"/>
    <property type="match status" value="1"/>
</dbReference>
<evidence type="ECO:0000259" key="8">
    <source>
        <dbReference type="Pfam" id="PF16363"/>
    </source>
</evidence>
<dbReference type="Gene3D" id="3.90.25.10">
    <property type="entry name" value="UDP-galactose 4-epimerase, domain 1"/>
    <property type="match status" value="1"/>
</dbReference>
<gene>
    <name evidence="9" type="ORF">UW68_C0003G0020</name>
</gene>
<dbReference type="PANTHER" id="PTHR43000">
    <property type="entry name" value="DTDP-D-GLUCOSE 4,6-DEHYDRATASE-RELATED"/>
    <property type="match status" value="1"/>
</dbReference>
<evidence type="ECO:0000256" key="4">
    <source>
        <dbReference type="ARBA" id="ARBA00011990"/>
    </source>
</evidence>
<evidence type="ECO:0000256" key="6">
    <source>
        <dbReference type="ARBA" id="ARBA00023239"/>
    </source>
</evidence>
<evidence type="ECO:0000256" key="2">
    <source>
        <dbReference type="ARBA" id="ARBA00001911"/>
    </source>
</evidence>
<dbReference type="GO" id="GO:0009225">
    <property type="term" value="P:nucleotide-sugar metabolic process"/>
    <property type="evidence" value="ECO:0007669"/>
    <property type="project" value="InterPro"/>
</dbReference>
<dbReference type="GO" id="GO:0008460">
    <property type="term" value="F:dTDP-glucose 4,6-dehydratase activity"/>
    <property type="evidence" value="ECO:0007669"/>
    <property type="project" value="UniProtKB-EC"/>
</dbReference>
<dbReference type="Gene3D" id="3.40.50.720">
    <property type="entry name" value="NAD(P)-binding Rossmann-like Domain"/>
    <property type="match status" value="1"/>
</dbReference>
<dbReference type="EC" id="4.2.1.46" evidence="4 7"/>
<keyword evidence="5" id="KW-0520">NAD</keyword>
<evidence type="ECO:0000313" key="10">
    <source>
        <dbReference type="Proteomes" id="UP000034835"/>
    </source>
</evidence>
<dbReference type="SUPFAM" id="SSF51735">
    <property type="entry name" value="NAD(P)-binding Rossmann-fold domains"/>
    <property type="match status" value="1"/>
</dbReference>
<comment type="catalytic activity">
    <reaction evidence="1 7">
        <text>dTDP-alpha-D-glucose = dTDP-4-dehydro-6-deoxy-alpha-D-glucose + H2O</text>
        <dbReference type="Rhea" id="RHEA:17221"/>
        <dbReference type="ChEBI" id="CHEBI:15377"/>
        <dbReference type="ChEBI" id="CHEBI:57477"/>
        <dbReference type="ChEBI" id="CHEBI:57649"/>
        <dbReference type="EC" id="4.2.1.46"/>
    </reaction>
</comment>
<dbReference type="EMBL" id="LCJG01000003">
    <property type="protein sequence ID" value="KKT73699.1"/>
    <property type="molecule type" value="Genomic_DNA"/>
</dbReference>
<dbReference type="AlphaFoldDB" id="A0A0G1MNX0"/>
<comment type="caution">
    <text evidence="9">The sequence shown here is derived from an EMBL/GenBank/DDBJ whole genome shotgun (WGS) entry which is preliminary data.</text>
</comment>
<sequence>MKLLITGGAGFIGSNFIHYWLKNHPKDQIINLDSLTYAGHLDSLKDISHRHHYTFIKGDINDSDLVDSLMSQVDTVVHFAAETHVDRSIVDPMIFIKTNVIGTQTLLEAAKKYQTRFHHISTDEVFGALALDSKKKFHTKTRYKPNSPYSASKASSDHLVMSYHTTFGVPVTITNCSNNFGPYQDTEKFIPRAITNLLQGKNILIYGDGKYVRDWMHVEDHCRAIEMVILKGKLGNSYTVGGMSKDISNLDVAKKILKIMKLPESRIEYIKDRPGHDRRYAVSWKKINKELGWDPQESFFMRLRQTIDWYRANEWWWRDMKVKSEDFYKTK</sequence>
<evidence type="ECO:0000256" key="7">
    <source>
        <dbReference type="RuleBase" id="RU004473"/>
    </source>
</evidence>
<dbReference type="Proteomes" id="UP000034835">
    <property type="component" value="Unassembled WGS sequence"/>
</dbReference>
<dbReference type="InterPro" id="IPR005888">
    <property type="entry name" value="dTDP_Gluc_deHydtase"/>
</dbReference>
<evidence type="ECO:0000256" key="3">
    <source>
        <dbReference type="ARBA" id="ARBA00008178"/>
    </source>
</evidence>
<dbReference type="PATRIC" id="fig|1618384.3.peg.135"/>
<organism evidence="9 10">
    <name type="scientific">Candidatus Collierbacteria bacterium GW2011_GWB1_44_6</name>
    <dbReference type="NCBI Taxonomy" id="1618384"/>
    <lineage>
        <taxon>Bacteria</taxon>
        <taxon>Candidatus Collieribacteriota</taxon>
    </lineage>
</organism>
<evidence type="ECO:0000256" key="5">
    <source>
        <dbReference type="ARBA" id="ARBA00023027"/>
    </source>
</evidence>
<accession>A0A0G1MNX0</accession>
<reference evidence="9 10" key="1">
    <citation type="journal article" date="2015" name="Nature">
        <title>rRNA introns, odd ribosomes, and small enigmatic genomes across a large radiation of phyla.</title>
        <authorList>
            <person name="Brown C.T."/>
            <person name="Hug L.A."/>
            <person name="Thomas B.C."/>
            <person name="Sharon I."/>
            <person name="Castelle C.J."/>
            <person name="Singh A."/>
            <person name="Wilkins M.J."/>
            <person name="Williams K.H."/>
            <person name="Banfield J.F."/>
        </authorList>
    </citation>
    <scope>NUCLEOTIDE SEQUENCE [LARGE SCALE GENOMIC DNA]</scope>
</reference>
<evidence type="ECO:0000313" key="9">
    <source>
        <dbReference type="EMBL" id="KKT73699.1"/>
    </source>
</evidence>
<evidence type="ECO:0000256" key="1">
    <source>
        <dbReference type="ARBA" id="ARBA00001539"/>
    </source>
</evidence>
<dbReference type="InterPro" id="IPR036291">
    <property type="entry name" value="NAD(P)-bd_dom_sf"/>
</dbReference>
<comment type="cofactor">
    <cofactor evidence="2 7">
        <name>NAD(+)</name>
        <dbReference type="ChEBI" id="CHEBI:57540"/>
    </cofactor>
</comment>
<dbReference type="InterPro" id="IPR016040">
    <property type="entry name" value="NAD(P)-bd_dom"/>
</dbReference>
<comment type="similarity">
    <text evidence="3 7">Belongs to the NAD(P)-dependent epimerase/dehydratase family. dTDP-glucose dehydratase subfamily.</text>
</comment>
<dbReference type="Pfam" id="PF16363">
    <property type="entry name" value="GDP_Man_Dehyd"/>
    <property type="match status" value="1"/>
</dbReference>
<keyword evidence="6 7" id="KW-0456">Lyase</keyword>
<dbReference type="NCBIfam" id="TIGR01181">
    <property type="entry name" value="dTDP_gluc_dehyt"/>
    <property type="match status" value="1"/>
</dbReference>